<evidence type="ECO:0000313" key="8">
    <source>
        <dbReference type="EMBL" id="KAK3381544.1"/>
    </source>
</evidence>
<feature type="transmembrane region" description="Helical" evidence="7">
    <location>
        <begin position="307"/>
        <end position="326"/>
    </location>
</feature>
<gene>
    <name evidence="8" type="ORF">B0H63DRAFT_476004</name>
</gene>
<feature type="region of interest" description="Disordered" evidence="6">
    <location>
        <begin position="67"/>
        <end position="119"/>
    </location>
</feature>
<keyword evidence="3 7" id="KW-0812">Transmembrane</keyword>
<sequence>MLLCQRRRPSPSPSSPLPGSGGGGANTPPPPDLHANLDDGQSSSTTTNDEIKPVIIDFGVVELQDYHHHHHPHQRDYHSSNTTAAAAVKQQPPPPTTTKPNNKKPQENDGRPGGGGGVGLGSGLSFKVNARVVSDATIGLSDGLTVPFALTAGLSALGDTKVVIFGGLAELIAGAISMGLGGYLGAKSEAASYTTTLAQTTSLLSCPQSAHAEVLAILTPFNLPPPLLASLATHLLTSPSCPRASLTDLVMRLRSDNTGGGGGGAPPPASRALASALTIAAAYFLGGLVPLLPYLCVHPGPEGNLQAALWMSVGVMGVALFVFGYVKTGLVSGGWRGAKQLKGAVVGGVQMVVVGGAAAAAAMGLVKGFDRLLPSSGE</sequence>
<name>A0AAE0NHF1_9PEZI</name>
<comment type="caution">
    <text evidence="8">The sequence shown here is derived from an EMBL/GenBank/DDBJ whole genome shotgun (WGS) entry which is preliminary data.</text>
</comment>
<dbReference type="GO" id="GO:0012505">
    <property type="term" value="C:endomembrane system"/>
    <property type="evidence" value="ECO:0007669"/>
    <property type="project" value="UniProtKB-SubCell"/>
</dbReference>
<proteinExistence type="inferred from homology"/>
<evidence type="ECO:0000313" key="9">
    <source>
        <dbReference type="Proteomes" id="UP001285441"/>
    </source>
</evidence>
<keyword evidence="9" id="KW-1185">Reference proteome</keyword>
<comment type="subcellular location">
    <subcellularLocation>
        <location evidence="1">Endomembrane system</location>
        <topology evidence="1">Multi-pass membrane protein</topology>
    </subcellularLocation>
</comment>
<dbReference type="EMBL" id="JAULSW010000005">
    <property type="protein sequence ID" value="KAK3381544.1"/>
    <property type="molecule type" value="Genomic_DNA"/>
</dbReference>
<reference evidence="8" key="2">
    <citation type="submission" date="2023-06" db="EMBL/GenBank/DDBJ databases">
        <authorList>
            <consortium name="Lawrence Berkeley National Laboratory"/>
            <person name="Haridas S."/>
            <person name="Hensen N."/>
            <person name="Bonometti L."/>
            <person name="Westerberg I."/>
            <person name="Brannstrom I.O."/>
            <person name="Guillou S."/>
            <person name="Cros-Aarteil S."/>
            <person name="Calhoun S."/>
            <person name="Kuo A."/>
            <person name="Mondo S."/>
            <person name="Pangilinan J."/>
            <person name="Riley R."/>
            <person name="LaButti K."/>
            <person name="Andreopoulos B."/>
            <person name="Lipzen A."/>
            <person name="Chen C."/>
            <person name="Yanf M."/>
            <person name="Daum C."/>
            <person name="Ng V."/>
            <person name="Clum A."/>
            <person name="Steindorff A."/>
            <person name="Ohm R."/>
            <person name="Martin F."/>
            <person name="Silar P."/>
            <person name="Natvig D."/>
            <person name="Lalanne C."/>
            <person name="Gautier V."/>
            <person name="Ament-velasquez S.L."/>
            <person name="Kruys A."/>
            <person name="Hutchinson M.I."/>
            <person name="Powell A.J."/>
            <person name="Barry K."/>
            <person name="Miller A.N."/>
            <person name="Grigoriev I.V."/>
            <person name="Debuchy R."/>
            <person name="Gladieux P."/>
            <person name="Thoren M.H."/>
            <person name="Johannesson H."/>
        </authorList>
    </citation>
    <scope>NUCLEOTIDE SEQUENCE</scope>
    <source>
        <strain evidence="8">CBS 232.78</strain>
    </source>
</reference>
<feature type="transmembrane region" description="Helical" evidence="7">
    <location>
        <begin position="272"/>
        <end position="295"/>
    </location>
</feature>
<dbReference type="Pfam" id="PF01988">
    <property type="entry name" value="VIT1"/>
    <property type="match status" value="1"/>
</dbReference>
<evidence type="ECO:0000256" key="2">
    <source>
        <dbReference type="ARBA" id="ARBA00007049"/>
    </source>
</evidence>
<feature type="region of interest" description="Disordered" evidence="6">
    <location>
        <begin position="1"/>
        <end position="51"/>
    </location>
</feature>
<accession>A0AAE0NHF1</accession>
<keyword evidence="4 7" id="KW-1133">Transmembrane helix</keyword>
<evidence type="ECO:0000256" key="5">
    <source>
        <dbReference type="ARBA" id="ARBA00023136"/>
    </source>
</evidence>
<evidence type="ECO:0000256" key="3">
    <source>
        <dbReference type="ARBA" id="ARBA00022692"/>
    </source>
</evidence>
<evidence type="ECO:0000256" key="6">
    <source>
        <dbReference type="SAM" id="MobiDB-lite"/>
    </source>
</evidence>
<dbReference type="GO" id="GO:0005384">
    <property type="term" value="F:manganese ion transmembrane transporter activity"/>
    <property type="evidence" value="ECO:0007669"/>
    <property type="project" value="InterPro"/>
</dbReference>
<dbReference type="Proteomes" id="UP001285441">
    <property type="component" value="Unassembled WGS sequence"/>
</dbReference>
<dbReference type="AlphaFoldDB" id="A0AAE0NHF1"/>
<dbReference type="InterPro" id="IPR008217">
    <property type="entry name" value="Ccc1_fam"/>
</dbReference>
<feature type="transmembrane region" description="Helical" evidence="7">
    <location>
        <begin position="346"/>
        <end position="366"/>
    </location>
</feature>
<dbReference type="GO" id="GO:0030026">
    <property type="term" value="P:intracellular manganese ion homeostasis"/>
    <property type="evidence" value="ECO:0007669"/>
    <property type="project" value="InterPro"/>
</dbReference>
<evidence type="ECO:0000256" key="7">
    <source>
        <dbReference type="SAM" id="Phobius"/>
    </source>
</evidence>
<evidence type="ECO:0000256" key="1">
    <source>
        <dbReference type="ARBA" id="ARBA00004127"/>
    </source>
</evidence>
<feature type="compositionally biased region" description="Polar residues" evidence="6">
    <location>
        <begin position="39"/>
        <end position="48"/>
    </location>
</feature>
<organism evidence="8 9">
    <name type="scientific">Podospora didyma</name>
    <dbReference type="NCBI Taxonomy" id="330526"/>
    <lineage>
        <taxon>Eukaryota</taxon>
        <taxon>Fungi</taxon>
        <taxon>Dikarya</taxon>
        <taxon>Ascomycota</taxon>
        <taxon>Pezizomycotina</taxon>
        <taxon>Sordariomycetes</taxon>
        <taxon>Sordariomycetidae</taxon>
        <taxon>Sordariales</taxon>
        <taxon>Podosporaceae</taxon>
        <taxon>Podospora</taxon>
    </lineage>
</organism>
<keyword evidence="5 7" id="KW-0472">Membrane</keyword>
<evidence type="ECO:0000256" key="4">
    <source>
        <dbReference type="ARBA" id="ARBA00022989"/>
    </source>
</evidence>
<protein>
    <submittedName>
        <fullName evidence="8">VIT family-domain-containing protein</fullName>
    </submittedName>
</protein>
<reference evidence="8" key="1">
    <citation type="journal article" date="2023" name="Mol. Phylogenet. Evol.">
        <title>Genome-scale phylogeny and comparative genomics of the fungal order Sordariales.</title>
        <authorList>
            <person name="Hensen N."/>
            <person name="Bonometti L."/>
            <person name="Westerberg I."/>
            <person name="Brannstrom I.O."/>
            <person name="Guillou S."/>
            <person name="Cros-Aarteil S."/>
            <person name="Calhoun S."/>
            <person name="Haridas S."/>
            <person name="Kuo A."/>
            <person name="Mondo S."/>
            <person name="Pangilinan J."/>
            <person name="Riley R."/>
            <person name="LaButti K."/>
            <person name="Andreopoulos B."/>
            <person name="Lipzen A."/>
            <person name="Chen C."/>
            <person name="Yan M."/>
            <person name="Daum C."/>
            <person name="Ng V."/>
            <person name="Clum A."/>
            <person name="Steindorff A."/>
            <person name="Ohm R.A."/>
            <person name="Martin F."/>
            <person name="Silar P."/>
            <person name="Natvig D.O."/>
            <person name="Lalanne C."/>
            <person name="Gautier V."/>
            <person name="Ament-Velasquez S.L."/>
            <person name="Kruys A."/>
            <person name="Hutchinson M.I."/>
            <person name="Powell A.J."/>
            <person name="Barry K."/>
            <person name="Miller A.N."/>
            <person name="Grigoriev I.V."/>
            <person name="Debuchy R."/>
            <person name="Gladieux P."/>
            <person name="Hiltunen Thoren M."/>
            <person name="Johannesson H."/>
        </authorList>
    </citation>
    <scope>NUCLEOTIDE SEQUENCE</scope>
    <source>
        <strain evidence="8">CBS 232.78</strain>
    </source>
</reference>
<comment type="similarity">
    <text evidence="2">Belongs to the CCC1 family.</text>
</comment>
<dbReference type="PANTHER" id="PTHR31851">
    <property type="entry name" value="FE(2+)/MN(2+) TRANSPORTER PCL1"/>
    <property type="match status" value="1"/>
</dbReference>